<organism evidence="2 3">
    <name type="scientific">Lentinula lateritia</name>
    <dbReference type="NCBI Taxonomy" id="40482"/>
    <lineage>
        <taxon>Eukaryota</taxon>
        <taxon>Fungi</taxon>
        <taxon>Dikarya</taxon>
        <taxon>Basidiomycota</taxon>
        <taxon>Agaricomycotina</taxon>
        <taxon>Agaricomycetes</taxon>
        <taxon>Agaricomycetidae</taxon>
        <taxon>Agaricales</taxon>
        <taxon>Marasmiineae</taxon>
        <taxon>Omphalotaceae</taxon>
        <taxon>Lentinula</taxon>
    </lineage>
</organism>
<evidence type="ECO:0000313" key="3">
    <source>
        <dbReference type="Proteomes" id="UP001150217"/>
    </source>
</evidence>
<feature type="domain" description="Amidohydrolase 3" evidence="1">
    <location>
        <begin position="129"/>
        <end position="628"/>
    </location>
</feature>
<gene>
    <name evidence="2" type="ORF">C8R41DRAFT_985364</name>
</gene>
<accession>A0ABQ8V1M1</accession>
<dbReference type="Gene3D" id="3.20.20.140">
    <property type="entry name" value="Metal-dependent hydrolases"/>
    <property type="match status" value="1"/>
</dbReference>
<dbReference type="PANTHER" id="PTHR22642:SF2">
    <property type="entry name" value="PROTEIN LONG AFTER FAR-RED 3"/>
    <property type="match status" value="1"/>
</dbReference>
<dbReference type="Gene3D" id="2.30.40.10">
    <property type="entry name" value="Urease, subunit C, domain 1"/>
    <property type="match status" value="1"/>
</dbReference>
<dbReference type="EMBL" id="JANVFT010000134">
    <property type="protein sequence ID" value="KAJ4464826.1"/>
    <property type="molecule type" value="Genomic_DNA"/>
</dbReference>
<sequence>MSKDLELEDLKKPSPSPSRIPQRTFLKFVLICIFLSTLWISNYIPLPIYHHEYSVCSESGSIYTVDEVTPQVECISIVGSRISYTGSSKELQGRLYRRAQAVSWLQRWLVSRLFSRVSHKISYVNSDAIIVPGLADAHAHIMINGFKMQLELDSCKSLAEVLEQTKAYIYSHPDIYNNKSQWIEGGGWDQTKWPETGFPHAADFDTDPLLRGRPIALHRVDAHASWVSTRVLEIMGDLPTKVKGGSIVRDSSGNPTGIFLDNAMSLIPVPEWTDEQMTTFFDTTMNLALSYGLTSIHDAGSSPKIIQFMKKQAEAGNIPMRLYIMGHVSSDEYWGSQIPRLIDYGKHGHLTIRSVKLVTDGALGSWGAALLEPYSDKPDTSGIMRSTPKTLFNLVKQFWKDGWQVNIHCIGDRANHVVLDIYQELIEMGHNETTTMIANTTGEGELMKANVTEWRPRIEHAQIMTMKDLRRTNELGIIASVQPTHATSDMWYAETRLGPNRIKGAYAYRTLLYGSPKHVIPLGSDFPVESVNPLLGFYAAVSRLSVDGTSPHGDGGWYASEALTRAQALKGMTLDAAYASFTEHELGSLTPGKKADFVILDRNIMQVPFKDILKTKVVATVVDGKVAYGAL</sequence>
<name>A0ABQ8V1M1_9AGAR</name>
<reference evidence="2" key="1">
    <citation type="submission" date="2022-08" db="EMBL/GenBank/DDBJ databases">
        <title>A Global Phylogenomic Analysis of the Shiitake Genus Lentinula.</title>
        <authorList>
            <consortium name="DOE Joint Genome Institute"/>
            <person name="Sierra-Patev S."/>
            <person name="Min B."/>
            <person name="Naranjo-Ortiz M."/>
            <person name="Looney B."/>
            <person name="Konkel Z."/>
            <person name="Slot J.C."/>
            <person name="Sakamoto Y."/>
            <person name="Steenwyk J.L."/>
            <person name="Rokas A."/>
            <person name="Carro J."/>
            <person name="Camarero S."/>
            <person name="Ferreira P."/>
            <person name="Molpeceres G."/>
            <person name="Ruiz-Duenas F.J."/>
            <person name="Serrano A."/>
            <person name="Henrissat B."/>
            <person name="Drula E."/>
            <person name="Hughes K.W."/>
            <person name="Mata J.L."/>
            <person name="Ishikawa N.K."/>
            <person name="Vargas-Isla R."/>
            <person name="Ushijima S."/>
            <person name="Smith C.A."/>
            <person name="Ahrendt S."/>
            <person name="Andreopoulos W."/>
            <person name="He G."/>
            <person name="Labutti K."/>
            <person name="Lipzen A."/>
            <person name="Ng V."/>
            <person name="Riley R."/>
            <person name="Sandor L."/>
            <person name="Barry K."/>
            <person name="Martinez A.T."/>
            <person name="Xiao Y."/>
            <person name="Gibbons J.G."/>
            <person name="Terashima K."/>
            <person name="Grigoriev I.V."/>
            <person name="Hibbett D.S."/>
        </authorList>
    </citation>
    <scope>NUCLEOTIDE SEQUENCE</scope>
    <source>
        <strain evidence="2">RHP3577 ss4</strain>
    </source>
</reference>
<dbReference type="CDD" id="cd01300">
    <property type="entry name" value="YtcJ_like"/>
    <property type="match status" value="1"/>
</dbReference>
<dbReference type="InterPro" id="IPR032466">
    <property type="entry name" value="Metal_Hydrolase"/>
</dbReference>
<comment type="caution">
    <text evidence="2">The sequence shown here is derived from an EMBL/GenBank/DDBJ whole genome shotgun (WGS) entry which is preliminary data.</text>
</comment>
<dbReference type="SUPFAM" id="SSF51556">
    <property type="entry name" value="Metallo-dependent hydrolases"/>
    <property type="match status" value="1"/>
</dbReference>
<dbReference type="InterPro" id="IPR033932">
    <property type="entry name" value="YtcJ-like"/>
</dbReference>
<dbReference type="Gene3D" id="3.10.310.70">
    <property type="match status" value="1"/>
</dbReference>
<dbReference type="SUPFAM" id="SSF51338">
    <property type="entry name" value="Composite domain of metallo-dependent hydrolases"/>
    <property type="match status" value="1"/>
</dbReference>
<dbReference type="PANTHER" id="PTHR22642">
    <property type="entry name" value="IMIDAZOLONEPROPIONASE"/>
    <property type="match status" value="1"/>
</dbReference>
<dbReference type="InterPro" id="IPR013108">
    <property type="entry name" value="Amidohydro_3"/>
</dbReference>
<protein>
    <submittedName>
        <fullName evidence="2">Amidohydrolase family-domain-containing protein</fullName>
    </submittedName>
</protein>
<evidence type="ECO:0000259" key="1">
    <source>
        <dbReference type="Pfam" id="PF07969"/>
    </source>
</evidence>
<evidence type="ECO:0000313" key="2">
    <source>
        <dbReference type="EMBL" id="KAJ4464826.1"/>
    </source>
</evidence>
<dbReference type="InterPro" id="IPR011059">
    <property type="entry name" value="Metal-dep_hydrolase_composite"/>
</dbReference>
<proteinExistence type="predicted"/>
<dbReference type="Proteomes" id="UP001150217">
    <property type="component" value="Unassembled WGS sequence"/>
</dbReference>
<keyword evidence="3" id="KW-1185">Reference proteome</keyword>
<dbReference type="Pfam" id="PF07969">
    <property type="entry name" value="Amidohydro_3"/>
    <property type="match status" value="1"/>
</dbReference>